<organism evidence="12 13">
    <name type="scientific">Brettanomyces naardenensis</name>
    <name type="common">Yeast</name>
    <dbReference type="NCBI Taxonomy" id="13370"/>
    <lineage>
        <taxon>Eukaryota</taxon>
        <taxon>Fungi</taxon>
        <taxon>Dikarya</taxon>
        <taxon>Ascomycota</taxon>
        <taxon>Saccharomycotina</taxon>
        <taxon>Pichiomycetes</taxon>
        <taxon>Pichiales</taxon>
        <taxon>Pichiaceae</taxon>
        <taxon>Brettanomyces</taxon>
    </lineage>
</organism>
<feature type="transmembrane region" description="Helical" evidence="10">
    <location>
        <begin position="168"/>
        <end position="192"/>
    </location>
</feature>
<evidence type="ECO:0000313" key="12">
    <source>
        <dbReference type="EMBL" id="VEU20555.1"/>
    </source>
</evidence>
<dbReference type="InterPro" id="IPR039859">
    <property type="entry name" value="PFA4/ZDH16/20/ERF2-like"/>
</dbReference>
<accession>A0A448YHX7</accession>
<comment type="domain">
    <text evidence="10">The DHHC domain is required for palmitoyltransferase activity.</text>
</comment>
<keyword evidence="13" id="KW-1185">Reference proteome</keyword>
<gene>
    <name evidence="12" type="ORF">BRENAR_LOCUS1290</name>
</gene>
<dbReference type="EC" id="2.3.1.225" evidence="10"/>
<feature type="transmembrane region" description="Helical" evidence="10">
    <location>
        <begin position="42"/>
        <end position="59"/>
    </location>
</feature>
<evidence type="ECO:0000256" key="9">
    <source>
        <dbReference type="ARBA" id="ARBA00048048"/>
    </source>
</evidence>
<dbReference type="Pfam" id="PF01529">
    <property type="entry name" value="DHHC"/>
    <property type="match status" value="1"/>
</dbReference>
<evidence type="ECO:0000256" key="2">
    <source>
        <dbReference type="ARBA" id="ARBA00022679"/>
    </source>
</evidence>
<keyword evidence="2 10" id="KW-0808">Transferase</keyword>
<evidence type="ECO:0000256" key="3">
    <source>
        <dbReference type="ARBA" id="ARBA00022692"/>
    </source>
</evidence>
<feature type="transmembrane region" description="Helical" evidence="10">
    <location>
        <begin position="12"/>
        <end position="30"/>
    </location>
</feature>
<protein>
    <recommendedName>
        <fullName evidence="10">Palmitoyltransferase</fullName>
        <ecNumber evidence="10">2.3.1.225</ecNumber>
    </recommendedName>
</protein>
<keyword evidence="3 10" id="KW-0812">Transmembrane</keyword>
<keyword evidence="7" id="KW-0449">Lipoprotein</keyword>
<dbReference type="PROSITE" id="PS50216">
    <property type="entry name" value="DHHC"/>
    <property type="match status" value="1"/>
</dbReference>
<keyword evidence="4 10" id="KW-1133">Transmembrane helix</keyword>
<sequence>MTVSFKWPWMGVAIPVIIIGYLHASTTLLLRYKSKAVGLEYELFQASLAMIWISYYLAIKVPPGTPPKGYKVDRSIKPPTFWYKYCLKCKADKPERCHHCKTCGRCVLKMDHHCPWTMNCVGYGNLPHFTRFLVWVLVGCGFGLKYYARALIGYYRIRNLPSYLINKYVLTILVVNSLLLLFVEFTILLLFLRTMDGLMSNVTTIEDWEKDRMHRVFLRDAFWTKVRDNYSLIHPGKPFPELTSWKINYRELPHNSSVPANFSFEDLVFPYDLGSGYENMVQALGPVYQWLWPWGGPEGDGLSFPKNWWNEEDELKIPFPIDGGDYGASKSGSEVKVVVDDDGETTLGNFPNELGETLDDFGVDLTTENYEMKKRV</sequence>
<keyword evidence="6" id="KW-0564">Palmitate</keyword>
<evidence type="ECO:0000313" key="13">
    <source>
        <dbReference type="Proteomes" id="UP000290900"/>
    </source>
</evidence>
<dbReference type="FunCoup" id="A0A448YHX7">
    <property type="interactions" value="27"/>
</dbReference>
<dbReference type="OrthoDB" id="331948at2759"/>
<evidence type="ECO:0000256" key="8">
    <source>
        <dbReference type="ARBA" id="ARBA00023315"/>
    </source>
</evidence>
<evidence type="ECO:0000256" key="4">
    <source>
        <dbReference type="ARBA" id="ARBA00022989"/>
    </source>
</evidence>
<dbReference type="GO" id="GO:0019706">
    <property type="term" value="F:protein-cysteine S-palmitoyltransferase activity"/>
    <property type="evidence" value="ECO:0007669"/>
    <property type="project" value="UniProtKB-EC"/>
</dbReference>
<evidence type="ECO:0000256" key="7">
    <source>
        <dbReference type="ARBA" id="ARBA00023288"/>
    </source>
</evidence>
<dbReference type="AlphaFoldDB" id="A0A448YHX7"/>
<dbReference type="EMBL" id="CAACVR010000005">
    <property type="protein sequence ID" value="VEU20555.1"/>
    <property type="molecule type" value="Genomic_DNA"/>
</dbReference>
<keyword evidence="8 10" id="KW-0012">Acyltransferase</keyword>
<evidence type="ECO:0000259" key="11">
    <source>
        <dbReference type="Pfam" id="PF01529"/>
    </source>
</evidence>
<dbReference type="InParanoid" id="A0A448YHX7"/>
<feature type="domain" description="Palmitoyltransferase DHHC" evidence="11">
    <location>
        <begin position="84"/>
        <end position="210"/>
    </location>
</feature>
<dbReference type="GO" id="GO:0016020">
    <property type="term" value="C:membrane"/>
    <property type="evidence" value="ECO:0007669"/>
    <property type="project" value="UniProtKB-SubCell"/>
</dbReference>
<dbReference type="PANTHER" id="PTHR12246">
    <property type="entry name" value="PALMITOYLTRANSFERASE ZDHHC16"/>
    <property type="match status" value="1"/>
</dbReference>
<comment type="similarity">
    <text evidence="10">Belongs to the DHHC palmitoyltransferase family.</text>
</comment>
<evidence type="ECO:0000256" key="5">
    <source>
        <dbReference type="ARBA" id="ARBA00023136"/>
    </source>
</evidence>
<comment type="subcellular location">
    <subcellularLocation>
        <location evidence="1">Membrane</location>
        <topology evidence="1">Multi-pass membrane protein</topology>
    </subcellularLocation>
</comment>
<dbReference type="Proteomes" id="UP000290900">
    <property type="component" value="Unassembled WGS sequence"/>
</dbReference>
<comment type="catalytic activity">
    <reaction evidence="9 10">
        <text>L-cysteinyl-[protein] + hexadecanoyl-CoA = S-hexadecanoyl-L-cysteinyl-[protein] + CoA</text>
        <dbReference type="Rhea" id="RHEA:36683"/>
        <dbReference type="Rhea" id="RHEA-COMP:10131"/>
        <dbReference type="Rhea" id="RHEA-COMP:11032"/>
        <dbReference type="ChEBI" id="CHEBI:29950"/>
        <dbReference type="ChEBI" id="CHEBI:57287"/>
        <dbReference type="ChEBI" id="CHEBI:57379"/>
        <dbReference type="ChEBI" id="CHEBI:74151"/>
        <dbReference type="EC" id="2.3.1.225"/>
    </reaction>
</comment>
<proteinExistence type="inferred from homology"/>
<reference evidence="12 13" key="1">
    <citation type="submission" date="2018-12" db="EMBL/GenBank/DDBJ databases">
        <authorList>
            <person name="Tiukova I."/>
            <person name="Dainat J."/>
        </authorList>
    </citation>
    <scope>NUCLEOTIDE SEQUENCE [LARGE SCALE GENOMIC DNA]</scope>
</reference>
<evidence type="ECO:0000256" key="1">
    <source>
        <dbReference type="ARBA" id="ARBA00004141"/>
    </source>
</evidence>
<dbReference type="InterPro" id="IPR001594">
    <property type="entry name" value="Palmitoyltrfase_DHHC"/>
</dbReference>
<evidence type="ECO:0000256" key="6">
    <source>
        <dbReference type="ARBA" id="ARBA00023139"/>
    </source>
</evidence>
<name>A0A448YHX7_BRENA</name>
<evidence type="ECO:0000256" key="10">
    <source>
        <dbReference type="RuleBase" id="RU079119"/>
    </source>
</evidence>
<feature type="transmembrane region" description="Helical" evidence="10">
    <location>
        <begin position="132"/>
        <end position="148"/>
    </location>
</feature>
<keyword evidence="5 10" id="KW-0472">Membrane</keyword>